<keyword evidence="1" id="KW-0472">Membrane</keyword>
<sequence>MKKILVYAKSIAALVGSVVTALLAVLPPDQYKWLTIVGVVATTVATWAVPNAVLDSVSAEAVPPAPAK</sequence>
<feature type="transmembrane region" description="Helical" evidence="1">
    <location>
        <begin position="33"/>
        <end position="54"/>
    </location>
</feature>
<evidence type="ECO:0000313" key="3">
    <source>
        <dbReference type="Proteomes" id="UP001304769"/>
    </source>
</evidence>
<keyword evidence="1" id="KW-1133">Transmembrane helix</keyword>
<dbReference type="RefSeq" id="WP_323277089.1">
    <property type="nucleotide sequence ID" value="NZ_JAYGGQ010000001.1"/>
</dbReference>
<keyword evidence="3" id="KW-1185">Reference proteome</keyword>
<dbReference type="EMBL" id="JAYGGQ010000001">
    <property type="protein sequence ID" value="MEA5453317.1"/>
    <property type="molecule type" value="Genomic_DNA"/>
</dbReference>
<proteinExistence type="predicted"/>
<reference evidence="2 3" key="1">
    <citation type="submission" date="2023-12" db="EMBL/GenBank/DDBJ databases">
        <title>Sinomonas terricola sp. nov, isolated from litchi orchard soil in Guangdong, PR China.</title>
        <authorList>
            <person name="Jiaxin W."/>
            <person name="Yang Z."/>
            <person name="Honghui Z."/>
        </authorList>
    </citation>
    <scope>NUCLEOTIDE SEQUENCE [LARGE SCALE GENOMIC DNA]</scope>
    <source>
        <strain evidence="2 3">JGH33</strain>
    </source>
</reference>
<evidence type="ECO:0000256" key="1">
    <source>
        <dbReference type="SAM" id="Phobius"/>
    </source>
</evidence>
<comment type="caution">
    <text evidence="2">The sequence shown here is derived from an EMBL/GenBank/DDBJ whole genome shotgun (WGS) entry which is preliminary data.</text>
</comment>
<name>A0ABU5T0Y4_9MICC</name>
<keyword evidence="1" id="KW-0812">Transmembrane</keyword>
<evidence type="ECO:0008006" key="4">
    <source>
        <dbReference type="Google" id="ProtNLM"/>
    </source>
</evidence>
<gene>
    <name evidence="2" type="ORF">SPF06_01145</name>
</gene>
<feature type="transmembrane region" description="Helical" evidence="1">
    <location>
        <begin position="6"/>
        <end position="26"/>
    </location>
</feature>
<organism evidence="2 3">
    <name type="scientific">Sinomonas terricola</name>
    <dbReference type="NCBI Taxonomy" id="3110330"/>
    <lineage>
        <taxon>Bacteria</taxon>
        <taxon>Bacillati</taxon>
        <taxon>Actinomycetota</taxon>
        <taxon>Actinomycetes</taxon>
        <taxon>Micrococcales</taxon>
        <taxon>Micrococcaceae</taxon>
        <taxon>Sinomonas</taxon>
    </lineage>
</organism>
<accession>A0ABU5T0Y4</accession>
<evidence type="ECO:0000313" key="2">
    <source>
        <dbReference type="EMBL" id="MEA5453317.1"/>
    </source>
</evidence>
<dbReference type="Proteomes" id="UP001304769">
    <property type="component" value="Unassembled WGS sequence"/>
</dbReference>
<protein>
    <recommendedName>
        <fullName evidence="4">Holin</fullName>
    </recommendedName>
</protein>